<evidence type="ECO:0000256" key="2">
    <source>
        <dbReference type="ARBA" id="ARBA00022679"/>
    </source>
</evidence>
<comment type="pathway">
    <text evidence="7">Metabolic intermediate biosynthesis; chorismate biosynthesis; chorismate from D-erythrose 4-phosphate and phosphoenolpyruvate: step 5/7.</text>
</comment>
<evidence type="ECO:0000256" key="5">
    <source>
        <dbReference type="ARBA" id="ARBA00022840"/>
    </source>
</evidence>
<dbReference type="InterPro" id="IPR000623">
    <property type="entry name" value="Shikimate_kinase/TSH1"/>
</dbReference>
<evidence type="ECO:0000256" key="7">
    <source>
        <dbReference type="HAMAP-Rule" id="MF_00109"/>
    </source>
</evidence>
<evidence type="ECO:0000256" key="3">
    <source>
        <dbReference type="ARBA" id="ARBA00022741"/>
    </source>
</evidence>
<comment type="catalytic activity">
    <reaction evidence="7">
        <text>shikimate + ATP = 3-phosphoshikimate + ADP + H(+)</text>
        <dbReference type="Rhea" id="RHEA:13121"/>
        <dbReference type="ChEBI" id="CHEBI:15378"/>
        <dbReference type="ChEBI" id="CHEBI:30616"/>
        <dbReference type="ChEBI" id="CHEBI:36208"/>
        <dbReference type="ChEBI" id="CHEBI:145989"/>
        <dbReference type="ChEBI" id="CHEBI:456216"/>
        <dbReference type="EC" id="2.7.1.71"/>
    </reaction>
</comment>
<feature type="binding site" evidence="7">
    <location>
        <position position="39"/>
    </location>
    <ligand>
        <name>substrate</name>
    </ligand>
</feature>
<evidence type="ECO:0000256" key="1">
    <source>
        <dbReference type="ARBA" id="ARBA00022605"/>
    </source>
</evidence>
<dbReference type="Gene3D" id="3.40.50.300">
    <property type="entry name" value="P-loop containing nucleotide triphosphate hydrolases"/>
    <property type="match status" value="1"/>
</dbReference>
<dbReference type="EMBL" id="NMUJ01000018">
    <property type="protein sequence ID" value="OYV03172.1"/>
    <property type="molecule type" value="Genomic_DNA"/>
</dbReference>
<feature type="binding site" evidence="7">
    <location>
        <position position="123"/>
    </location>
    <ligand>
        <name>ATP</name>
        <dbReference type="ChEBI" id="CHEBI:30616"/>
    </ligand>
</feature>
<dbReference type="GO" id="GO:0005524">
    <property type="term" value="F:ATP binding"/>
    <property type="evidence" value="ECO:0007669"/>
    <property type="project" value="UniProtKB-UniRule"/>
</dbReference>
<dbReference type="SUPFAM" id="SSF56796">
    <property type="entry name" value="Dehydroquinate synthase-like"/>
    <property type="match status" value="1"/>
</dbReference>
<evidence type="ECO:0000313" key="8">
    <source>
        <dbReference type="EMBL" id="OYV03172.1"/>
    </source>
</evidence>
<proteinExistence type="inferred from homology"/>
<comment type="similarity">
    <text evidence="7">Belongs to the shikimate kinase family.</text>
</comment>
<comment type="caution">
    <text evidence="8">The sequence shown here is derived from an EMBL/GenBank/DDBJ whole genome shotgun (WGS) entry which is preliminary data.</text>
</comment>
<gene>
    <name evidence="7" type="primary">aroK</name>
    <name evidence="8" type="ORF">CGW93_02135</name>
</gene>
<comment type="caution">
    <text evidence="7">Lacks conserved residue(s) required for the propagation of feature annotation.</text>
</comment>
<dbReference type="GO" id="GO:0005829">
    <property type="term" value="C:cytosol"/>
    <property type="evidence" value="ECO:0007669"/>
    <property type="project" value="TreeGrafter"/>
</dbReference>
<evidence type="ECO:0000256" key="6">
    <source>
        <dbReference type="ARBA" id="ARBA00023141"/>
    </source>
</evidence>
<evidence type="ECO:0000256" key="4">
    <source>
        <dbReference type="ARBA" id="ARBA00022777"/>
    </source>
</evidence>
<dbReference type="SUPFAM" id="SSF52540">
    <property type="entry name" value="P-loop containing nucleoside triphosphate hydrolases"/>
    <property type="match status" value="1"/>
</dbReference>
<evidence type="ECO:0000313" key="9">
    <source>
        <dbReference type="Proteomes" id="UP000216312"/>
    </source>
</evidence>
<dbReference type="PANTHER" id="PTHR21087:SF16">
    <property type="entry name" value="SHIKIMATE KINASE 1, CHLOROPLASTIC"/>
    <property type="match status" value="1"/>
</dbReference>
<dbReference type="EC" id="2.7.1.71" evidence="7"/>
<accession>A0A257LUR5</accession>
<comment type="subunit">
    <text evidence="7">Monomer.</text>
</comment>
<keyword evidence="7" id="KW-0963">Cytoplasm</keyword>
<keyword evidence="2 7" id="KW-0808">Transferase</keyword>
<feature type="binding site" evidence="7">
    <location>
        <position position="157"/>
    </location>
    <ligand>
        <name>ATP</name>
        <dbReference type="ChEBI" id="CHEBI:30616"/>
    </ligand>
</feature>
<dbReference type="AlphaFoldDB" id="A0A257LUR5"/>
<keyword evidence="7" id="KW-0460">Magnesium</keyword>
<comment type="subcellular location">
    <subcellularLocation>
        <location evidence="7">Cytoplasm</location>
    </subcellularLocation>
</comment>
<dbReference type="InterPro" id="IPR027417">
    <property type="entry name" value="P-loop_NTPase"/>
</dbReference>
<dbReference type="Pfam" id="PF01202">
    <property type="entry name" value="SKI"/>
    <property type="match status" value="1"/>
</dbReference>
<dbReference type="GO" id="GO:0000287">
    <property type="term" value="F:magnesium ion binding"/>
    <property type="evidence" value="ECO:0007669"/>
    <property type="project" value="UniProtKB-UniRule"/>
</dbReference>
<dbReference type="GO" id="GO:0009423">
    <property type="term" value="P:chorismate biosynthetic process"/>
    <property type="evidence" value="ECO:0007669"/>
    <property type="project" value="UniProtKB-UniRule"/>
</dbReference>
<keyword evidence="5 7" id="KW-0067">ATP-binding</keyword>
<keyword evidence="7" id="KW-0479">Metal-binding</keyword>
<comment type="function">
    <text evidence="7">Catalyzes the specific phosphorylation of the 3-hydroxyl group of shikimic acid using ATP as a cosubstrate.</text>
</comment>
<dbReference type="PRINTS" id="PR01100">
    <property type="entry name" value="SHIKIMTKNASE"/>
</dbReference>
<feature type="binding site" evidence="7">
    <location>
        <position position="21"/>
    </location>
    <ligand>
        <name>Mg(2+)</name>
        <dbReference type="ChEBI" id="CHEBI:18420"/>
    </ligand>
</feature>
<dbReference type="Proteomes" id="UP000216312">
    <property type="component" value="Unassembled WGS sequence"/>
</dbReference>
<dbReference type="InterPro" id="IPR031322">
    <property type="entry name" value="Shikimate/glucono_kinase"/>
</dbReference>
<keyword evidence="6 7" id="KW-0057">Aromatic amino acid biosynthesis</keyword>
<protein>
    <recommendedName>
        <fullName evidence="7">Shikimate kinase</fullName>
        <shortName evidence="7">SK</shortName>
        <ecNumber evidence="7">2.7.1.71</ecNumber>
    </recommendedName>
</protein>
<dbReference type="Gene3D" id="3.40.50.1970">
    <property type="match status" value="1"/>
</dbReference>
<keyword evidence="3 7" id="KW-0547">Nucleotide-binding</keyword>
<dbReference type="CDD" id="cd00464">
    <property type="entry name" value="SK"/>
    <property type="match status" value="1"/>
</dbReference>
<keyword evidence="4 7" id="KW-0418">Kinase</keyword>
<dbReference type="GO" id="GO:0009073">
    <property type="term" value="P:aromatic amino acid family biosynthetic process"/>
    <property type="evidence" value="ECO:0007669"/>
    <property type="project" value="UniProtKB-KW"/>
</dbReference>
<name>A0A257LUR5_UNCW3</name>
<comment type="cofactor">
    <cofactor evidence="7">
        <name>Mg(2+)</name>
        <dbReference type="ChEBI" id="CHEBI:18420"/>
    </cofactor>
    <text evidence="7">Binds 1 Mg(2+) ion per subunit.</text>
</comment>
<dbReference type="GO" id="GO:0004765">
    <property type="term" value="F:shikimate kinase activity"/>
    <property type="evidence" value="ECO:0007669"/>
    <property type="project" value="UniProtKB-UniRule"/>
</dbReference>
<dbReference type="UniPathway" id="UPA00053">
    <property type="reaction ID" value="UER00088"/>
</dbReference>
<dbReference type="GO" id="GO:0008652">
    <property type="term" value="P:amino acid biosynthetic process"/>
    <property type="evidence" value="ECO:0007669"/>
    <property type="project" value="UniProtKB-KW"/>
</dbReference>
<dbReference type="HAMAP" id="MF_00109">
    <property type="entry name" value="Shikimate_kinase"/>
    <property type="match status" value="1"/>
</dbReference>
<sequence>MARRRRGNNVVLIGYLGIEKSKIGTILAEKLNYRYLDLDQLIELRSNLTIPQFIKRFGEGSFHVRERRILSSLTGLRNVVLSTGSGAVFQAANRARMRTMGKVVHLKLDPNIMVANLDDDKYRPFVKGKTKQDILRLWKRKHNLYSFADVEVDITGRSPEAVVNEIIDKLKLTPFQLNSLPSNTITVDLDTRSYDIQLGVGIMKGLGPTLCERFPNTDTIAIITHPLVKLLYGNDVRDSLEAAGFSVDFFTIPEGEKFKRLDTAEDVYDFLMDHYFDNTGLLIALGGQPHLWRKLMQQ</sequence>
<organism evidence="8 9">
    <name type="scientific">candidate division WOR-3 bacterium 4484_18</name>
    <dbReference type="NCBI Taxonomy" id="2020626"/>
    <lineage>
        <taxon>Bacteria</taxon>
        <taxon>Bacteria division WOR-3</taxon>
    </lineage>
</organism>
<keyword evidence="1 7" id="KW-0028">Amino-acid biosynthesis</keyword>
<reference evidence="9" key="1">
    <citation type="submission" date="2017-07" db="EMBL/GenBank/DDBJ databases">
        <title>Novel pathways for hydrocarbon cycling and metabolic interdependencies in hydrothermal sediment communities.</title>
        <authorList>
            <person name="Dombrowski N."/>
            <person name="Seitz K."/>
            <person name="Teske A."/>
            <person name="Baker B."/>
        </authorList>
    </citation>
    <scope>NUCLEOTIDE SEQUENCE [LARGE SCALE GENOMIC DNA]</scope>
</reference>
<dbReference type="PANTHER" id="PTHR21087">
    <property type="entry name" value="SHIKIMATE KINASE"/>
    <property type="match status" value="1"/>
</dbReference>
<feature type="binding site" evidence="7">
    <location>
        <begin position="17"/>
        <end position="22"/>
    </location>
    <ligand>
        <name>ATP</name>
        <dbReference type="ChEBI" id="CHEBI:30616"/>
    </ligand>
</feature>